<name>A0A015KN97_RHIIW</name>
<dbReference type="Proteomes" id="UP000022910">
    <property type="component" value="Unassembled WGS sequence"/>
</dbReference>
<organism evidence="1 2">
    <name type="scientific">Rhizophagus irregularis (strain DAOM 197198w)</name>
    <name type="common">Glomus intraradices</name>
    <dbReference type="NCBI Taxonomy" id="1432141"/>
    <lineage>
        <taxon>Eukaryota</taxon>
        <taxon>Fungi</taxon>
        <taxon>Fungi incertae sedis</taxon>
        <taxon>Mucoromycota</taxon>
        <taxon>Glomeromycotina</taxon>
        <taxon>Glomeromycetes</taxon>
        <taxon>Glomerales</taxon>
        <taxon>Glomeraceae</taxon>
        <taxon>Rhizophagus</taxon>
    </lineage>
</organism>
<evidence type="ECO:0000313" key="2">
    <source>
        <dbReference type="Proteomes" id="UP000022910"/>
    </source>
</evidence>
<keyword evidence="2" id="KW-1185">Reference proteome</keyword>
<comment type="caution">
    <text evidence="1">The sequence shown here is derived from an EMBL/GenBank/DDBJ whole genome shotgun (WGS) entry which is preliminary data.</text>
</comment>
<sequence length="501" mass="58430">MNSLYEYHLKRRTIVGINWLHLFKHDREMQAWSSMLKAAGCTDITPFNSEVSPHKFWSRSLDPTDDKNTLKNLFQLGFLNPYPSSPDGIRRILSIIAHQFSYQELQNRLGVSPTTINAARKYATLNGSGCRQIKKPIIIRSPPFTKEIEDQFEAFFSDKANVSMSSYKVDPRTNHPILYLLDQKESLWKRFSEIYPNGMKRTAFIRRIEDGPYRYRKDLGGLCSICAEYGYEVFDDLAKIIRLHVENLSVQNKLLQDVELIKRYMKREYVREISVESNGHAEHDECIDHCLPYAFGECNKMHSIRCSHCPKLYSFFDKLESILPAEEIQLIDDKKKKLLHYLAHQTRKMRILPKSARESKSKFFGKKGWTLHSILMYTKSENEKLNVAAFDHWSADTRQDAWFTASSLHAVFEVMNNKPKWVTLISDNGPHYHNSEMMIIMAHWKDWYDIEVKSWIFLEAGEAKTAIDSHHAQSTKNGSHRLRMPLKDMLELGLKLEKAVI</sequence>
<gene>
    <name evidence="1" type="ORF">RirG_099600</name>
</gene>
<dbReference type="AlphaFoldDB" id="A0A015KN97"/>
<reference evidence="1 2" key="1">
    <citation type="submission" date="2014-02" db="EMBL/GenBank/DDBJ databases">
        <title>Single nucleus genome sequencing reveals high similarity among nuclei of an endomycorrhizal fungus.</title>
        <authorList>
            <person name="Lin K."/>
            <person name="Geurts R."/>
            <person name="Zhang Z."/>
            <person name="Limpens E."/>
            <person name="Saunders D.G."/>
            <person name="Mu D."/>
            <person name="Pang E."/>
            <person name="Cao H."/>
            <person name="Cha H."/>
            <person name="Lin T."/>
            <person name="Zhou Q."/>
            <person name="Shang Y."/>
            <person name="Li Y."/>
            <person name="Ivanov S."/>
            <person name="Sharma T."/>
            <person name="Velzen R.V."/>
            <person name="Ruijter N.D."/>
            <person name="Aanen D.K."/>
            <person name="Win J."/>
            <person name="Kamoun S."/>
            <person name="Bisseling T."/>
            <person name="Huang S."/>
        </authorList>
    </citation>
    <scope>NUCLEOTIDE SEQUENCE [LARGE SCALE GENOMIC DNA]</scope>
    <source>
        <strain evidence="2">DAOM197198w</strain>
    </source>
</reference>
<proteinExistence type="predicted"/>
<dbReference type="HOGENOM" id="CLU_013638_0_0_1"/>
<protein>
    <recommendedName>
        <fullName evidence="3">Integrase catalytic domain-containing protein</fullName>
    </recommendedName>
</protein>
<dbReference type="EMBL" id="JEMT01017018">
    <property type="protein sequence ID" value="EXX69034.1"/>
    <property type="molecule type" value="Genomic_DNA"/>
</dbReference>
<evidence type="ECO:0000313" key="1">
    <source>
        <dbReference type="EMBL" id="EXX69034.1"/>
    </source>
</evidence>
<accession>A0A015KN97</accession>
<evidence type="ECO:0008006" key="3">
    <source>
        <dbReference type="Google" id="ProtNLM"/>
    </source>
</evidence>
<dbReference type="OrthoDB" id="2423641at2759"/>